<dbReference type="Pfam" id="PF02470">
    <property type="entry name" value="MlaD"/>
    <property type="match status" value="1"/>
</dbReference>
<proteinExistence type="predicted"/>
<evidence type="ECO:0000313" key="5">
    <source>
        <dbReference type="EMBL" id="OHU58520.1"/>
    </source>
</evidence>
<accession>A0A1S1LRY5</accession>
<reference evidence="5 6" key="1">
    <citation type="submission" date="2016-10" db="EMBL/GenBank/DDBJ databases">
        <title>Evaluation of Human, Veterinary and Environmental Mycobacterium chelonae Isolates by Core Genome Phylogenomic Analysis, Targeted Gene Comparison, and Anti-microbial Susceptibility Patterns: A Tale of Mistaken Identities.</title>
        <authorList>
            <person name="Fogelson S.B."/>
            <person name="Camus A.C."/>
            <person name="Lorenz W."/>
            <person name="Vasireddy R."/>
            <person name="Vasireddy S."/>
            <person name="Smith T."/>
            <person name="Brown-Elliott B.A."/>
            <person name="Wallace R.J.Jr."/>
            <person name="Hasan N.A."/>
            <person name="Reischl U."/>
            <person name="Sanchez S."/>
        </authorList>
    </citation>
    <scope>NUCLEOTIDE SEQUENCE [LARGE SCALE GENOMIC DNA]</scope>
    <source>
        <strain evidence="5 6">15515</strain>
    </source>
</reference>
<name>A0A1S1LRY5_MYCCH</name>
<feature type="region of interest" description="Disordered" evidence="1">
    <location>
        <begin position="362"/>
        <end position="416"/>
    </location>
</feature>
<feature type="domain" description="Mce/MlaD" evidence="3">
    <location>
        <begin position="48"/>
        <end position="122"/>
    </location>
</feature>
<dbReference type="InterPro" id="IPR024516">
    <property type="entry name" value="Mce_C"/>
</dbReference>
<evidence type="ECO:0000259" key="3">
    <source>
        <dbReference type="Pfam" id="PF02470"/>
    </source>
</evidence>
<dbReference type="InterPro" id="IPR052336">
    <property type="entry name" value="MlaD_Phospholipid_Transporter"/>
</dbReference>
<feature type="transmembrane region" description="Helical" evidence="2">
    <location>
        <begin position="21"/>
        <end position="42"/>
    </location>
</feature>
<dbReference type="PANTHER" id="PTHR33371">
    <property type="entry name" value="INTERMEMBRANE PHOSPHOLIPID TRANSPORT SYSTEM BINDING PROTEIN MLAD-RELATED"/>
    <property type="match status" value="1"/>
</dbReference>
<dbReference type="PANTHER" id="PTHR33371:SF16">
    <property type="entry name" value="MCE-FAMILY PROTEIN MCE3F"/>
    <property type="match status" value="1"/>
</dbReference>
<dbReference type="EMBL" id="MLIQ01000013">
    <property type="protein sequence ID" value="OHU58520.1"/>
    <property type="molecule type" value="Genomic_DNA"/>
</dbReference>
<evidence type="ECO:0000256" key="2">
    <source>
        <dbReference type="SAM" id="Phobius"/>
    </source>
</evidence>
<keyword evidence="2" id="KW-0812">Transmembrane</keyword>
<evidence type="ECO:0000256" key="1">
    <source>
        <dbReference type="SAM" id="MobiDB-lite"/>
    </source>
</evidence>
<dbReference type="Pfam" id="PF11887">
    <property type="entry name" value="Mce4_CUP1"/>
    <property type="match status" value="1"/>
</dbReference>
<feature type="domain" description="Mammalian cell entry C-terminal" evidence="4">
    <location>
        <begin position="130"/>
        <end position="299"/>
    </location>
</feature>
<comment type="caution">
    <text evidence="5">The sequence shown here is derived from an EMBL/GenBank/DDBJ whole genome shotgun (WGS) entry which is preliminary data.</text>
</comment>
<dbReference type="Proteomes" id="UP000180043">
    <property type="component" value="Unassembled WGS sequence"/>
</dbReference>
<evidence type="ECO:0000259" key="4">
    <source>
        <dbReference type="Pfam" id="PF11887"/>
    </source>
</evidence>
<organism evidence="5 6">
    <name type="scientific">Mycobacteroides chelonae</name>
    <name type="common">Mycobacterium chelonae</name>
    <dbReference type="NCBI Taxonomy" id="1774"/>
    <lineage>
        <taxon>Bacteria</taxon>
        <taxon>Bacillati</taxon>
        <taxon>Actinomycetota</taxon>
        <taxon>Actinomycetes</taxon>
        <taxon>Mycobacteriales</taxon>
        <taxon>Mycobacteriaceae</taxon>
        <taxon>Mycobacteroides</taxon>
    </lineage>
</organism>
<keyword evidence="2" id="KW-1133">Transmembrane helix</keyword>
<protein>
    <submittedName>
        <fullName evidence="5">Mammalian cell entry protein</fullName>
    </submittedName>
</protein>
<dbReference type="GO" id="GO:0005576">
    <property type="term" value="C:extracellular region"/>
    <property type="evidence" value="ECO:0007669"/>
    <property type="project" value="TreeGrafter"/>
</dbReference>
<gene>
    <name evidence="5" type="ORF">BKG82_12100</name>
</gene>
<keyword evidence="2" id="KW-0472">Membrane</keyword>
<evidence type="ECO:0000313" key="6">
    <source>
        <dbReference type="Proteomes" id="UP000180043"/>
    </source>
</evidence>
<sequence length="416" mass="44088">MAHATVAAVAKIRRHRYLTSWLAIGVILALGATYLMVGALRINPTAPSIHIRVHLAESGGLMPNQDVTLRGVPIGRVESVAADSDGVSATLTLSRAAKVPTTSDVQVSGLSAAGEQYLDFRPHDPSGPYLIDGNTVDRRQTSVPLSLTQFLTDYNAVLDQVDPQKLQAITRELGVSRAGADKLTAIIDGGAFLLGTLDSVLPQTVSLLKNSRLVLTTLSDVQPGMAAISPNLRHLLTGVAAMDGGYRTLLANAPSAFTNIDRLVDDNSDTMVQLLGNLATVAPLASVRVPALYKLFTNERGSAVEALGTTIHDGAIWGIGDIYPRYSCDYSTPRQPPSNADYPAPYLYTSYCSNPDPVVLIRGARNAPRPPGDDTANPPTGVDPLQRADPIPQGRYTIPTPYGGPQLPIEPPPPVG</sequence>
<dbReference type="InterPro" id="IPR003399">
    <property type="entry name" value="Mce/MlaD"/>
</dbReference>
<dbReference type="AlphaFoldDB" id="A0A1S1LRY5"/>